<dbReference type="AlphaFoldDB" id="A0A838L5W0"/>
<evidence type="ECO:0000313" key="2">
    <source>
        <dbReference type="EMBL" id="MBA2934554.1"/>
    </source>
</evidence>
<sequence>MLYPILIILLILALIGGLPTWGYSGDWGYYPDGGIGLILVVVLVLWLMSRRRAV</sequence>
<keyword evidence="1" id="KW-1133">Transmembrane helix</keyword>
<keyword evidence="1" id="KW-0472">Membrane</keyword>
<reference evidence="2 3" key="1">
    <citation type="submission" date="2020-07" db="EMBL/GenBank/DDBJ databases">
        <authorList>
            <person name="Sun Q."/>
        </authorList>
    </citation>
    <scope>NUCLEOTIDE SEQUENCE [LARGE SCALE GENOMIC DNA]</scope>
    <source>
        <strain evidence="2 3">CGMCC 1.13654</strain>
    </source>
</reference>
<dbReference type="Pfam" id="PF11752">
    <property type="entry name" value="DUF3309"/>
    <property type="match status" value="1"/>
</dbReference>
<dbReference type="Proteomes" id="UP000570166">
    <property type="component" value="Unassembled WGS sequence"/>
</dbReference>
<name>A0A838L5W0_9SPHN</name>
<dbReference type="EMBL" id="JACEIB010000006">
    <property type="protein sequence ID" value="MBA2934554.1"/>
    <property type="molecule type" value="Genomic_DNA"/>
</dbReference>
<feature type="transmembrane region" description="Helical" evidence="1">
    <location>
        <begin position="29"/>
        <end position="48"/>
    </location>
</feature>
<dbReference type="RefSeq" id="WP_160366025.1">
    <property type="nucleotide sequence ID" value="NZ_JACEIB010000006.1"/>
</dbReference>
<dbReference type="InterPro" id="IPR021738">
    <property type="entry name" value="DUF3309"/>
</dbReference>
<evidence type="ECO:0000256" key="1">
    <source>
        <dbReference type="SAM" id="Phobius"/>
    </source>
</evidence>
<accession>A0A838L5W0</accession>
<organism evidence="2 3">
    <name type="scientific">Sphingomonas chungangi</name>
    <dbReference type="NCBI Taxonomy" id="2683589"/>
    <lineage>
        <taxon>Bacteria</taxon>
        <taxon>Pseudomonadati</taxon>
        <taxon>Pseudomonadota</taxon>
        <taxon>Alphaproteobacteria</taxon>
        <taxon>Sphingomonadales</taxon>
        <taxon>Sphingomonadaceae</taxon>
        <taxon>Sphingomonas</taxon>
    </lineage>
</organism>
<keyword evidence="3" id="KW-1185">Reference proteome</keyword>
<comment type="caution">
    <text evidence="2">The sequence shown here is derived from an EMBL/GenBank/DDBJ whole genome shotgun (WGS) entry which is preliminary data.</text>
</comment>
<evidence type="ECO:0000313" key="3">
    <source>
        <dbReference type="Proteomes" id="UP000570166"/>
    </source>
</evidence>
<gene>
    <name evidence="2" type="ORF">HZF05_10650</name>
</gene>
<protein>
    <submittedName>
        <fullName evidence="2">DUF3309 family protein</fullName>
    </submittedName>
</protein>
<keyword evidence="1" id="KW-0812">Transmembrane</keyword>
<proteinExistence type="predicted"/>